<feature type="transmembrane region" description="Helical" evidence="6">
    <location>
        <begin position="304"/>
        <end position="329"/>
    </location>
</feature>
<keyword evidence="5 6" id="KW-0472">Membrane</keyword>
<dbReference type="Pfam" id="PF03706">
    <property type="entry name" value="LPG_synthase_TM"/>
    <property type="match status" value="1"/>
</dbReference>
<keyword evidence="4 6" id="KW-1133">Transmembrane helix</keyword>
<evidence type="ECO:0000256" key="1">
    <source>
        <dbReference type="ARBA" id="ARBA00004651"/>
    </source>
</evidence>
<organism evidence="7">
    <name type="scientific">candidate division WOR-3 bacterium</name>
    <dbReference type="NCBI Taxonomy" id="2052148"/>
    <lineage>
        <taxon>Bacteria</taxon>
        <taxon>Bacteria division WOR-3</taxon>
    </lineage>
</organism>
<feature type="transmembrane region" description="Helical" evidence="6">
    <location>
        <begin position="258"/>
        <end position="281"/>
    </location>
</feature>
<comment type="caution">
    <text evidence="7">The sequence shown here is derived from an EMBL/GenBank/DDBJ whole genome shotgun (WGS) entry which is preliminary data.</text>
</comment>
<feature type="transmembrane region" description="Helical" evidence="6">
    <location>
        <begin position="41"/>
        <end position="60"/>
    </location>
</feature>
<dbReference type="AlphaFoldDB" id="A0A7V3PU03"/>
<evidence type="ECO:0000256" key="2">
    <source>
        <dbReference type="ARBA" id="ARBA00022475"/>
    </source>
</evidence>
<feature type="transmembrane region" description="Helical" evidence="6">
    <location>
        <begin position="81"/>
        <end position="105"/>
    </location>
</feature>
<evidence type="ECO:0000256" key="4">
    <source>
        <dbReference type="ARBA" id="ARBA00022989"/>
    </source>
</evidence>
<evidence type="ECO:0000313" key="7">
    <source>
        <dbReference type="EMBL" id="HGD13374.1"/>
    </source>
</evidence>
<protein>
    <submittedName>
        <fullName evidence="7">Flippase-like domain-containing protein</fullName>
    </submittedName>
</protein>
<sequence length="343" mass="38069">MKNRFQTAIRFLISFGLLTLLALLFRQQLSAAVTTVRQADWRYITLAAITYLLFIIISAWRWQILLRAQQLHYSTWYLARIFTLGLFFCKLLPTSIGGDVMRIAYTTQPGKGPQAFSATFLDRLIGFQSLTLLAIVMGIIVSLRRASALSLGVGQFTGMRVVILLVILLLLLVGITLVFFNDTCHRLARRILEALSGKITGLTRITSLIDRAYDSVKSYRHQPIALGVSFLSGIGVQAALSLSWFFTARAVQAGVALGYYFIFIPILNIVVNIPTIGGLGVREAAFVLFFTPQWLPDRLSPEQALSTALLFLGLDLVFALLGGVIFAFTKRTPGKIISKNKEE</sequence>
<dbReference type="GO" id="GO:0005886">
    <property type="term" value="C:plasma membrane"/>
    <property type="evidence" value="ECO:0007669"/>
    <property type="project" value="UniProtKB-SubCell"/>
</dbReference>
<keyword evidence="3 6" id="KW-0812">Transmembrane</keyword>
<dbReference type="PANTHER" id="PTHR40277">
    <property type="entry name" value="BLL5419 PROTEIN"/>
    <property type="match status" value="1"/>
</dbReference>
<dbReference type="InterPro" id="IPR022791">
    <property type="entry name" value="L-PG_synthase/AglD"/>
</dbReference>
<evidence type="ECO:0000256" key="5">
    <source>
        <dbReference type="ARBA" id="ARBA00023136"/>
    </source>
</evidence>
<comment type="subcellular location">
    <subcellularLocation>
        <location evidence="1">Cell membrane</location>
        <topology evidence="1">Multi-pass membrane protein</topology>
    </subcellularLocation>
</comment>
<accession>A0A7V3PU03</accession>
<evidence type="ECO:0000256" key="3">
    <source>
        <dbReference type="ARBA" id="ARBA00022692"/>
    </source>
</evidence>
<dbReference type="PANTHER" id="PTHR40277:SF1">
    <property type="entry name" value="BLL5419 PROTEIN"/>
    <property type="match status" value="1"/>
</dbReference>
<evidence type="ECO:0000256" key="6">
    <source>
        <dbReference type="SAM" id="Phobius"/>
    </source>
</evidence>
<name>A0A7V3PU03_UNCW3</name>
<reference evidence="7" key="1">
    <citation type="journal article" date="2020" name="mSystems">
        <title>Genome- and Community-Level Interaction Insights into Carbon Utilization and Element Cycling Functions of Hydrothermarchaeota in Hydrothermal Sediment.</title>
        <authorList>
            <person name="Zhou Z."/>
            <person name="Liu Y."/>
            <person name="Xu W."/>
            <person name="Pan J."/>
            <person name="Luo Z.H."/>
            <person name="Li M."/>
        </authorList>
    </citation>
    <scope>NUCLEOTIDE SEQUENCE [LARGE SCALE GENOMIC DNA]</scope>
    <source>
        <strain evidence="7">SpSt-914</strain>
    </source>
</reference>
<gene>
    <name evidence="7" type="ORF">ENX16_04770</name>
</gene>
<feature type="transmembrane region" description="Helical" evidence="6">
    <location>
        <begin position="158"/>
        <end position="180"/>
    </location>
</feature>
<dbReference type="NCBIfam" id="TIGR00374">
    <property type="entry name" value="flippase-like domain"/>
    <property type="match status" value="1"/>
</dbReference>
<keyword evidence="2" id="KW-1003">Cell membrane</keyword>
<feature type="transmembrane region" description="Helical" evidence="6">
    <location>
        <begin position="224"/>
        <end position="246"/>
    </location>
</feature>
<dbReference type="EMBL" id="DTMZ01000106">
    <property type="protein sequence ID" value="HGD13374.1"/>
    <property type="molecule type" value="Genomic_DNA"/>
</dbReference>
<feature type="transmembrane region" description="Helical" evidence="6">
    <location>
        <begin position="125"/>
        <end position="146"/>
    </location>
</feature>
<proteinExistence type="predicted"/>